<dbReference type="AlphaFoldDB" id="A0AAW5EA44"/>
<dbReference type="SMART" id="SM00271">
    <property type="entry name" value="DnaJ"/>
    <property type="match status" value="1"/>
</dbReference>
<protein>
    <submittedName>
        <fullName evidence="5">DnaJ domain-containing protein</fullName>
    </submittedName>
</protein>
<feature type="domain" description="J" evidence="4">
    <location>
        <begin position="3"/>
        <end position="68"/>
    </location>
</feature>
<reference evidence="5" key="1">
    <citation type="submission" date="2022-02" db="EMBL/GenBank/DDBJ databases">
        <title>Fredinandcohnia quinoae sp. nov. isolated from Chenopodium quinoa seeds.</title>
        <authorList>
            <person name="Saati-Santamaria Z."/>
            <person name="Flores-Felix J.D."/>
            <person name="Igual J.M."/>
            <person name="Velazquez E."/>
            <person name="Garcia-Fraile P."/>
            <person name="Martinez-Molina E."/>
        </authorList>
    </citation>
    <scope>NUCLEOTIDE SEQUENCE</scope>
    <source>
        <strain evidence="5">SECRCQ15</strain>
    </source>
</reference>
<organism evidence="5 6">
    <name type="scientific">Fredinandcohnia quinoae</name>
    <dbReference type="NCBI Taxonomy" id="2918902"/>
    <lineage>
        <taxon>Bacteria</taxon>
        <taxon>Bacillati</taxon>
        <taxon>Bacillota</taxon>
        <taxon>Bacilli</taxon>
        <taxon>Bacillales</taxon>
        <taxon>Bacillaceae</taxon>
        <taxon>Fredinandcohnia</taxon>
    </lineage>
</organism>
<dbReference type="InterPro" id="IPR036869">
    <property type="entry name" value="J_dom_sf"/>
</dbReference>
<dbReference type="GO" id="GO:0042026">
    <property type="term" value="P:protein refolding"/>
    <property type="evidence" value="ECO:0007669"/>
    <property type="project" value="TreeGrafter"/>
</dbReference>
<evidence type="ECO:0000313" key="6">
    <source>
        <dbReference type="Proteomes" id="UP001431131"/>
    </source>
</evidence>
<feature type="compositionally biased region" description="Basic and acidic residues" evidence="3">
    <location>
        <begin position="111"/>
        <end position="127"/>
    </location>
</feature>
<dbReference type="PRINTS" id="PR00625">
    <property type="entry name" value="JDOMAIN"/>
</dbReference>
<dbReference type="PROSITE" id="PS50076">
    <property type="entry name" value="DNAJ_2"/>
    <property type="match status" value="1"/>
</dbReference>
<evidence type="ECO:0000259" key="4">
    <source>
        <dbReference type="PROSITE" id="PS50076"/>
    </source>
</evidence>
<evidence type="ECO:0000256" key="3">
    <source>
        <dbReference type="SAM" id="MobiDB-lite"/>
    </source>
</evidence>
<dbReference type="CDD" id="cd06257">
    <property type="entry name" value="DnaJ"/>
    <property type="match status" value="1"/>
</dbReference>
<sequence length="141" mass="16321">MNNYYDQLGIEPSATRDEVKNAYRRLAKKYHPDVNHGDPDAESRFKAIKIAYETLYSTTLREKYDAKQGIKQHAPNGDTQSKHANGEMSNHGFDPAAVHQTFEQFFGFNPKTKESTRKKGEQQKKNPLDTSEMFNQYFGRR</sequence>
<dbReference type="Pfam" id="PF00226">
    <property type="entry name" value="DnaJ"/>
    <property type="match status" value="1"/>
</dbReference>
<keyword evidence="2" id="KW-0346">Stress response</keyword>
<comment type="caution">
    <text evidence="5">The sequence shown here is derived from an EMBL/GenBank/DDBJ whole genome shotgun (WGS) entry which is preliminary data.</text>
</comment>
<dbReference type="PANTHER" id="PTHR43096">
    <property type="entry name" value="DNAJ HOMOLOG 1, MITOCHONDRIAL-RELATED"/>
    <property type="match status" value="1"/>
</dbReference>
<evidence type="ECO:0000256" key="2">
    <source>
        <dbReference type="ARBA" id="ARBA00023016"/>
    </source>
</evidence>
<accession>A0AAW5EA44</accession>
<dbReference type="GO" id="GO:0051082">
    <property type="term" value="F:unfolded protein binding"/>
    <property type="evidence" value="ECO:0007669"/>
    <property type="project" value="TreeGrafter"/>
</dbReference>
<dbReference type="Gene3D" id="1.10.287.110">
    <property type="entry name" value="DnaJ domain"/>
    <property type="match status" value="1"/>
</dbReference>
<evidence type="ECO:0000256" key="1">
    <source>
        <dbReference type="ARBA" id="ARBA00022705"/>
    </source>
</evidence>
<keyword evidence="1" id="KW-0235">DNA replication</keyword>
<evidence type="ECO:0000313" key="5">
    <source>
        <dbReference type="EMBL" id="MCH1625998.1"/>
    </source>
</evidence>
<dbReference type="InterPro" id="IPR001623">
    <property type="entry name" value="DnaJ_domain"/>
</dbReference>
<feature type="region of interest" description="Disordered" evidence="3">
    <location>
        <begin position="67"/>
        <end position="141"/>
    </location>
</feature>
<dbReference type="GO" id="GO:0006260">
    <property type="term" value="P:DNA replication"/>
    <property type="evidence" value="ECO:0007669"/>
    <property type="project" value="UniProtKB-KW"/>
</dbReference>
<dbReference type="RefSeq" id="WP_240255922.1">
    <property type="nucleotide sequence ID" value="NZ_JAKTTI010000017.1"/>
</dbReference>
<dbReference type="PANTHER" id="PTHR43096:SF10">
    <property type="entry name" value="CHAPERONE PROTEIN DNAJ A6, CHLOROPLASTIC"/>
    <property type="match status" value="1"/>
</dbReference>
<proteinExistence type="predicted"/>
<name>A0AAW5EA44_9BACI</name>
<keyword evidence="6" id="KW-1185">Reference proteome</keyword>
<dbReference type="Proteomes" id="UP001431131">
    <property type="component" value="Unassembled WGS sequence"/>
</dbReference>
<dbReference type="EMBL" id="JAKTTI010000017">
    <property type="protein sequence ID" value="MCH1625998.1"/>
    <property type="molecule type" value="Genomic_DNA"/>
</dbReference>
<dbReference type="GO" id="GO:0005737">
    <property type="term" value="C:cytoplasm"/>
    <property type="evidence" value="ECO:0007669"/>
    <property type="project" value="TreeGrafter"/>
</dbReference>
<dbReference type="SUPFAM" id="SSF46565">
    <property type="entry name" value="Chaperone J-domain"/>
    <property type="match status" value="1"/>
</dbReference>
<gene>
    <name evidence="5" type="ORF">MJG50_11715</name>
</gene>